<dbReference type="SUPFAM" id="SSF50494">
    <property type="entry name" value="Trypsin-like serine proteases"/>
    <property type="match status" value="1"/>
</dbReference>
<sequence>MNFILKGITFFILLTNVLFAVSWNTCIEKYSKAKKFSDNTKLMYIYLKSTKNCLLKFKDSLKENPKSEFTLEAMDNNIKKINGYIEELIPNYIYPNSNLEQIPKYIYTQQSIPKFNTDYIYFIKFEKCNGIHAEDKIYTAKHCNIENSMHIKNDLSYIKTNTISKLETNKLDLNKSGTFKYYSMSKEGMFYNVLIKEKDCKFYEEKVGISAITQSLDLADLNKKTEIRSNCLAIPSNSGGGVFQDNKLVGIISKTVFKNDIFLYSVIEPIHTVYK</sequence>
<dbReference type="Proteomes" id="UP000308901">
    <property type="component" value="Unassembled WGS sequence"/>
</dbReference>
<accession>A0A5R8XYZ6</accession>
<organism evidence="1 2">
    <name type="scientific">Arcobacter arenosus</name>
    <dbReference type="NCBI Taxonomy" id="2576037"/>
    <lineage>
        <taxon>Bacteria</taxon>
        <taxon>Pseudomonadati</taxon>
        <taxon>Campylobacterota</taxon>
        <taxon>Epsilonproteobacteria</taxon>
        <taxon>Campylobacterales</taxon>
        <taxon>Arcobacteraceae</taxon>
        <taxon>Arcobacter</taxon>
    </lineage>
</organism>
<keyword evidence="2" id="KW-1185">Reference proteome</keyword>
<comment type="caution">
    <text evidence="1">The sequence shown here is derived from an EMBL/GenBank/DDBJ whole genome shotgun (WGS) entry which is preliminary data.</text>
</comment>
<dbReference type="RefSeq" id="WP_138153207.1">
    <property type="nucleotide sequence ID" value="NZ_VANU01000005.1"/>
</dbReference>
<dbReference type="AlphaFoldDB" id="A0A5R8XYZ6"/>
<gene>
    <name evidence="1" type="ORF">FDK22_11965</name>
</gene>
<evidence type="ECO:0000313" key="1">
    <source>
        <dbReference type="EMBL" id="TLP36953.1"/>
    </source>
</evidence>
<dbReference type="OrthoDB" id="5365570at2"/>
<reference evidence="1 2" key="1">
    <citation type="submission" date="2019-05" db="EMBL/GenBank/DDBJ databases">
        <title>Arcobacter sp. nov., isolated from sea sediment.</title>
        <authorList>
            <person name="Kim W."/>
        </authorList>
    </citation>
    <scope>NUCLEOTIDE SEQUENCE [LARGE SCALE GENOMIC DNA]</scope>
    <source>
        <strain evidence="1 2">CAU 1517</strain>
    </source>
</reference>
<evidence type="ECO:0000313" key="2">
    <source>
        <dbReference type="Proteomes" id="UP000308901"/>
    </source>
</evidence>
<proteinExistence type="predicted"/>
<dbReference type="InterPro" id="IPR009003">
    <property type="entry name" value="Peptidase_S1_PA"/>
</dbReference>
<name>A0A5R8XYZ6_9BACT</name>
<dbReference type="EMBL" id="VANU01000005">
    <property type="protein sequence ID" value="TLP36953.1"/>
    <property type="molecule type" value="Genomic_DNA"/>
</dbReference>
<protein>
    <recommendedName>
        <fullName evidence="3">Serine protease</fullName>
    </recommendedName>
</protein>
<evidence type="ECO:0008006" key="3">
    <source>
        <dbReference type="Google" id="ProtNLM"/>
    </source>
</evidence>